<evidence type="ECO:0000256" key="11">
    <source>
        <dbReference type="RuleBase" id="RU004136"/>
    </source>
</evidence>
<evidence type="ECO:0000259" key="13">
    <source>
        <dbReference type="Pfam" id="PF02875"/>
    </source>
</evidence>
<evidence type="ECO:0000313" key="15">
    <source>
        <dbReference type="EMBL" id="MFC4906920.1"/>
    </source>
</evidence>
<evidence type="ECO:0000256" key="4">
    <source>
        <dbReference type="ARBA" id="ARBA00022741"/>
    </source>
</evidence>
<feature type="binding site" evidence="10">
    <location>
        <begin position="110"/>
        <end position="116"/>
    </location>
    <ligand>
        <name>ATP</name>
        <dbReference type="ChEBI" id="CHEBI:30616"/>
    </ligand>
</feature>
<dbReference type="PANTHER" id="PTHR43024">
    <property type="entry name" value="UDP-N-ACETYLMURAMOYL-TRIPEPTIDE--D-ALANYL-D-ALANINE LIGASE"/>
    <property type="match status" value="1"/>
</dbReference>
<accession>A0ABV9TS59</accession>
<comment type="pathway">
    <text evidence="10 11">Cell wall biogenesis; peptidoglycan biosynthesis.</text>
</comment>
<evidence type="ECO:0000256" key="10">
    <source>
        <dbReference type="HAMAP-Rule" id="MF_02019"/>
    </source>
</evidence>
<comment type="subcellular location">
    <subcellularLocation>
        <location evidence="10 11">Cytoplasm</location>
    </subcellularLocation>
</comment>
<proteinExistence type="inferred from homology"/>
<protein>
    <recommendedName>
        <fullName evidence="10 11">UDP-N-acetylmuramoyl-tripeptide--D-alanyl-D-alanine ligase</fullName>
        <ecNumber evidence="10 11">6.3.2.10</ecNumber>
    </recommendedName>
    <alternativeName>
        <fullName evidence="10">D-alanyl-D-alanine-adding enzyme</fullName>
    </alternativeName>
</protein>
<comment type="function">
    <text evidence="10 11">Involved in cell wall formation. Catalyzes the final step in the synthesis of UDP-N-acetylmuramoyl-pentapeptide, the precursor of murein.</text>
</comment>
<dbReference type="InterPro" id="IPR013221">
    <property type="entry name" value="Mur_ligase_cen"/>
</dbReference>
<keyword evidence="1 10" id="KW-0963">Cytoplasm</keyword>
<dbReference type="InterPro" id="IPR036565">
    <property type="entry name" value="Mur-like_cat_sf"/>
</dbReference>
<sequence length="462" mass="47734">MIPLTLEEIARTVDGRLDAVPDPTARVTAPAVIDSRLVQPGGLFAALPGDHTDGHHYAPRAVAAGATAVLATRPVGVPAVLVQDVTAALGLLAHAVASRLTDTTVIGLTGSSGKTSTKDLLLQVLQQHAPTVATDRSFNNEIGLPLTVLRAEPDTRYLVLEMGARHIGHIAHLTALVPPRIGLVLNIGTAHVGEFGGREAIATAKGELLEALPSDGLAVLNADDVLVAAMGTRTKAPLVMFGRTPDATVRATDVTLDRGRARFTLTTPSGTAPVALQVHGAHQVCNALAAAAVAHGVGMPTPAIATALSQAQPLSSGRFQVLERADGVTIINDAFNANPDSMTAGLHTATALANGRRTIAVLGEMRELGDHSHQAHTQLGCLAATLGIDHLITVGTTDAHTLADAARQTRADLPTVTVHDHAAAHNALQPILKPGDVVLIKASHALHLDQLAQQLLADPTTN</sequence>
<feature type="domain" description="Mur ligase N-terminal catalytic" evidence="12">
    <location>
        <begin position="33"/>
        <end position="75"/>
    </location>
</feature>
<evidence type="ECO:0000256" key="2">
    <source>
        <dbReference type="ARBA" id="ARBA00022598"/>
    </source>
</evidence>
<keyword evidence="4 10" id="KW-0547">Nucleotide-binding</keyword>
<comment type="catalytic activity">
    <reaction evidence="10 11">
        <text>D-alanyl-D-alanine + UDP-N-acetyl-alpha-D-muramoyl-L-alanyl-gamma-D-glutamyl-meso-2,6-diaminopimelate + ATP = UDP-N-acetyl-alpha-D-muramoyl-L-alanyl-gamma-D-glutamyl-meso-2,6-diaminopimeloyl-D-alanyl-D-alanine + ADP + phosphate + H(+)</text>
        <dbReference type="Rhea" id="RHEA:28374"/>
        <dbReference type="ChEBI" id="CHEBI:15378"/>
        <dbReference type="ChEBI" id="CHEBI:30616"/>
        <dbReference type="ChEBI" id="CHEBI:43474"/>
        <dbReference type="ChEBI" id="CHEBI:57822"/>
        <dbReference type="ChEBI" id="CHEBI:61386"/>
        <dbReference type="ChEBI" id="CHEBI:83905"/>
        <dbReference type="ChEBI" id="CHEBI:456216"/>
        <dbReference type="EC" id="6.3.2.10"/>
    </reaction>
</comment>
<dbReference type="InterPro" id="IPR005863">
    <property type="entry name" value="UDP-N-AcMur_synth"/>
</dbReference>
<evidence type="ECO:0000256" key="9">
    <source>
        <dbReference type="ARBA" id="ARBA00023316"/>
    </source>
</evidence>
<evidence type="ECO:0000256" key="6">
    <source>
        <dbReference type="ARBA" id="ARBA00022960"/>
    </source>
</evidence>
<evidence type="ECO:0000313" key="16">
    <source>
        <dbReference type="Proteomes" id="UP001595872"/>
    </source>
</evidence>
<comment type="similarity">
    <text evidence="10">Belongs to the MurCDEF family. MurF subfamily.</text>
</comment>
<feature type="domain" description="Mur ligase central" evidence="14">
    <location>
        <begin position="109"/>
        <end position="294"/>
    </location>
</feature>
<dbReference type="InterPro" id="IPR036615">
    <property type="entry name" value="Mur_ligase_C_dom_sf"/>
</dbReference>
<evidence type="ECO:0000259" key="12">
    <source>
        <dbReference type="Pfam" id="PF01225"/>
    </source>
</evidence>
<dbReference type="SUPFAM" id="SSF53244">
    <property type="entry name" value="MurD-like peptide ligases, peptide-binding domain"/>
    <property type="match status" value="1"/>
</dbReference>
<dbReference type="InterPro" id="IPR000713">
    <property type="entry name" value="Mur_ligase_N"/>
</dbReference>
<evidence type="ECO:0000256" key="3">
    <source>
        <dbReference type="ARBA" id="ARBA00022618"/>
    </source>
</evidence>
<dbReference type="Pfam" id="PF08245">
    <property type="entry name" value="Mur_ligase_M"/>
    <property type="match status" value="1"/>
</dbReference>
<dbReference type="GO" id="GO:0047480">
    <property type="term" value="F:UDP-N-acetylmuramoyl-tripeptide-D-alanyl-D-alanine ligase activity"/>
    <property type="evidence" value="ECO:0007669"/>
    <property type="project" value="UniProtKB-EC"/>
</dbReference>
<dbReference type="SUPFAM" id="SSF63418">
    <property type="entry name" value="MurE/MurF N-terminal domain"/>
    <property type="match status" value="1"/>
</dbReference>
<dbReference type="Pfam" id="PF01225">
    <property type="entry name" value="Mur_ligase"/>
    <property type="match status" value="1"/>
</dbReference>
<keyword evidence="5 10" id="KW-0067">ATP-binding</keyword>
<dbReference type="Proteomes" id="UP001595872">
    <property type="component" value="Unassembled WGS sequence"/>
</dbReference>
<evidence type="ECO:0000259" key="14">
    <source>
        <dbReference type="Pfam" id="PF08245"/>
    </source>
</evidence>
<keyword evidence="2 10" id="KW-0436">Ligase</keyword>
<keyword evidence="16" id="KW-1185">Reference proteome</keyword>
<evidence type="ECO:0000256" key="5">
    <source>
        <dbReference type="ARBA" id="ARBA00022840"/>
    </source>
</evidence>
<evidence type="ECO:0000256" key="7">
    <source>
        <dbReference type="ARBA" id="ARBA00022984"/>
    </source>
</evidence>
<dbReference type="Gene3D" id="3.90.190.20">
    <property type="entry name" value="Mur ligase, C-terminal domain"/>
    <property type="match status" value="1"/>
</dbReference>
<dbReference type="InterPro" id="IPR051046">
    <property type="entry name" value="MurCDEF_CellWall_CoF430Synth"/>
</dbReference>
<gene>
    <name evidence="10 15" type="primary">murF</name>
    <name evidence="15" type="ORF">ACFPCY_06300</name>
</gene>
<evidence type="ECO:0000256" key="1">
    <source>
        <dbReference type="ARBA" id="ARBA00022490"/>
    </source>
</evidence>
<dbReference type="SUPFAM" id="SSF53623">
    <property type="entry name" value="MurD-like peptide ligases, catalytic domain"/>
    <property type="match status" value="1"/>
</dbReference>
<comment type="caution">
    <text evidence="15">The sequence shown here is derived from an EMBL/GenBank/DDBJ whole genome shotgun (WGS) entry which is preliminary data.</text>
</comment>
<dbReference type="EC" id="6.3.2.10" evidence="10 11"/>
<dbReference type="RefSeq" id="WP_378252660.1">
    <property type="nucleotide sequence ID" value="NZ_JBHSIT010000002.1"/>
</dbReference>
<dbReference type="NCBIfam" id="TIGR01143">
    <property type="entry name" value="murF"/>
    <property type="match status" value="1"/>
</dbReference>
<dbReference type="InterPro" id="IPR035911">
    <property type="entry name" value="MurE/MurF_N"/>
</dbReference>
<dbReference type="EMBL" id="JBHSIT010000002">
    <property type="protein sequence ID" value="MFC4906920.1"/>
    <property type="molecule type" value="Genomic_DNA"/>
</dbReference>
<keyword evidence="6 10" id="KW-0133">Cell shape</keyword>
<keyword evidence="8 10" id="KW-0131">Cell cycle</keyword>
<name>A0ABV9TS59_9ACTN</name>
<dbReference type="HAMAP" id="MF_02019">
    <property type="entry name" value="MurF"/>
    <property type="match status" value="1"/>
</dbReference>
<organism evidence="15 16">
    <name type="scientific">Actinomadura gamaensis</name>
    <dbReference type="NCBI Taxonomy" id="1763541"/>
    <lineage>
        <taxon>Bacteria</taxon>
        <taxon>Bacillati</taxon>
        <taxon>Actinomycetota</taxon>
        <taxon>Actinomycetes</taxon>
        <taxon>Streptosporangiales</taxon>
        <taxon>Thermomonosporaceae</taxon>
        <taxon>Actinomadura</taxon>
    </lineage>
</organism>
<dbReference type="Pfam" id="PF02875">
    <property type="entry name" value="Mur_ligase_C"/>
    <property type="match status" value="1"/>
</dbReference>
<keyword evidence="7 10" id="KW-0573">Peptidoglycan synthesis</keyword>
<keyword evidence="9 10" id="KW-0961">Cell wall biogenesis/degradation</keyword>
<feature type="domain" description="Mur ligase C-terminal" evidence="13">
    <location>
        <begin position="317"/>
        <end position="443"/>
    </location>
</feature>
<dbReference type="Gene3D" id="3.40.1390.10">
    <property type="entry name" value="MurE/MurF, N-terminal domain"/>
    <property type="match status" value="1"/>
</dbReference>
<dbReference type="Gene3D" id="3.40.1190.10">
    <property type="entry name" value="Mur-like, catalytic domain"/>
    <property type="match status" value="1"/>
</dbReference>
<evidence type="ECO:0000256" key="8">
    <source>
        <dbReference type="ARBA" id="ARBA00023306"/>
    </source>
</evidence>
<keyword evidence="3 10" id="KW-0132">Cell division</keyword>
<reference evidence="16" key="1">
    <citation type="journal article" date="2019" name="Int. J. Syst. Evol. Microbiol.">
        <title>The Global Catalogue of Microorganisms (GCM) 10K type strain sequencing project: providing services to taxonomists for standard genome sequencing and annotation.</title>
        <authorList>
            <consortium name="The Broad Institute Genomics Platform"/>
            <consortium name="The Broad Institute Genome Sequencing Center for Infectious Disease"/>
            <person name="Wu L."/>
            <person name="Ma J."/>
        </authorList>
    </citation>
    <scope>NUCLEOTIDE SEQUENCE [LARGE SCALE GENOMIC DNA]</scope>
    <source>
        <strain evidence="16">KLKA75</strain>
    </source>
</reference>
<dbReference type="InterPro" id="IPR004101">
    <property type="entry name" value="Mur_ligase_C"/>
</dbReference>
<dbReference type="PANTHER" id="PTHR43024:SF1">
    <property type="entry name" value="UDP-N-ACETYLMURAMOYL-TRIPEPTIDE--D-ALANYL-D-ALANINE LIGASE"/>
    <property type="match status" value="1"/>
</dbReference>